<name>A0A182VLP3_ANOME</name>
<proteinExistence type="predicted"/>
<dbReference type="Proteomes" id="UP000075903">
    <property type="component" value="Unassembled WGS sequence"/>
</dbReference>
<evidence type="ECO:0000256" key="1">
    <source>
        <dbReference type="SAM" id="MobiDB-lite"/>
    </source>
</evidence>
<dbReference type="AlphaFoldDB" id="A0A182VLP3"/>
<sequence length="234" mass="23959">MTAPPPAAASEVSKLLDDVFVTQGAAINCTALRQLLQQLTAQVQPGGGGATSGMTGGPCGCCCSASRVTIEGRALKKIPSRTAKPRPSSSKTGVVGKGGAGKEKANADKEHEMILSKLQAVQTMLKAMQQKINKIEARLPKSQSNISLGKGGGGGGGFGGRQLSKASNMQFGAGRGIGASSMKGSGMKNGNGSKLGEELSASQLITANDRATGECLCATRRRMRNASKPSKIRR</sequence>
<evidence type="ECO:0000313" key="3">
    <source>
        <dbReference type="Proteomes" id="UP000075903"/>
    </source>
</evidence>
<evidence type="ECO:0000313" key="2">
    <source>
        <dbReference type="EnsemblMetazoa" id="AMEM017083-PA"/>
    </source>
</evidence>
<feature type="region of interest" description="Disordered" evidence="1">
    <location>
        <begin position="143"/>
        <end position="164"/>
    </location>
</feature>
<feature type="region of interest" description="Disordered" evidence="1">
    <location>
        <begin position="78"/>
        <end position="108"/>
    </location>
</feature>
<dbReference type="VEuPathDB" id="VectorBase:AMEM017083"/>
<feature type="compositionally biased region" description="Gly residues" evidence="1">
    <location>
        <begin position="149"/>
        <end position="160"/>
    </location>
</feature>
<reference evidence="2" key="1">
    <citation type="submission" date="2020-05" db="UniProtKB">
        <authorList>
            <consortium name="EnsemblMetazoa"/>
        </authorList>
    </citation>
    <scope>IDENTIFICATION</scope>
    <source>
        <strain evidence="2">MAF</strain>
    </source>
</reference>
<dbReference type="VEuPathDB" id="VectorBase:AMEM21_004660"/>
<organism evidence="2 3">
    <name type="scientific">Anopheles merus</name>
    <name type="common">Mosquito</name>
    <dbReference type="NCBI Taxonomy" id="30066"/>
    <lineage>
        <taxon>Eukaryota</taxon>
        <taxon>Metazoa</taxon>
        <taxon>Ecdysozoa</taxon>
        <taxon>Arthropoda</taxon>
        <taxon>Hexapoda</taxon>
        <taxon>Insecta</taxon>
        <taxon>Pterygota</taxon>
        <taxon>Neoptera</taxon>
        <taxon>Endopterygota</taxon>
        <taxon>Diptera</taxon>
        <taxon>Nematocera</taxon>
        <taxon>Culicoidea</taxon>
        <taxon>Culicidae</taxon>
        <taxon>Anophelinae</taxon>
        <taxon>Anopheles</taxon>
    </lineage>
</organism>
<dbReference type="EnsemblMetazoa" id="AMEM017083-RA">
    <property type="protein sequence ID" value="AMEM017083-PA"/>
    <property type="gene ID" value="AMEM017083"/>
</dbReference>
<keyword evidence="3" id="KW-1185">Reference proteome</keyword>
<protein>
    <submittedName>
        <fullName evidence="2">Uncharacterized protein</fullName>
    </submittedName>
</protein>
<accession>A0A182VLP3</accession>